<dbReference type="Pfam" id="PF14359">
    <property type="entry name" value="DUF4406"/>
    <property type="match status" value="1"/>
</dbReference>
<proteinExistence type="predicted"/>
<organism evidence="2">
    <name type="scientific">viral metagenome</name>
    <dbReference type="NCBI Taxonomy" id="1070528"/>
    <lineage>
        <taxon>unclassified sequences</taxon>
        <taxon>metagenomes</taxon>
        <taxon>organismal metagenomes</taxon>
    </lineage>
</organism>
<dbReference type="InterPro" id="IPR025518">
    <property type="entry name" value="DUF4406"/>
</dbReference>
<dbReference type="AlphaFoldDB" id="A0A6M3KAI1"/>
<dbReference type="EMBL" id="MT141490">
    <property type="protein sequence ID" value="QJA63126.1"/>
    <property type="molecule type" value="Genomic_DNA"/>
</dbReference>
<sequence length="133" mass="14867">MNIIMNTDTSTVSIYTSLDSGKIGDTPMPVAYVVGAYRSKWGVIGRLINILRARRVAIKYWQAGFGVYCPHMNTAFFDGKADDSVWLKGNLAIIKRLKVKTDRVIVLPSWVNSEGSKGEIALAKKRRLTIVYE</sequence>
<evidence type="ECO:0000313" key="2">
    <source>
        <dbReference type="EMBL" id="QJA78705.1"/>
    </source>
</evidence>
<dbReference type="EMBL" id="MT142349">
    <property type="protein sequence ID" value="QJA78705.1"/>
    <property type="molecule type" value="Genomic_DNA"/>
</dbReference>
<protein>
    <recommendedName>
        <fullName evidence="3">DUF1937 domain-containing protein</fullName>
    </recommendedName>
</protein>
<evidence type="ECO:0008006" key="3">
    <source>
        <dbReference type="Google" id="ProtNLM"/>
    </source>
</evidence>
<gene>
    <name evidence="2" type="ORF">MM415A01028_0022</name>
    <name evidence="1" type="ORF">MM415B00651_0041</name>
</gene>
<accession>A0A6M3KAI1</accession>
<dbReference type="Gene3D" id="3.40.50.10400">
    <property type="entry name" value="Hypothetical protein PA1492"/>
    <property type="match status" value="1"/>
</dbReference>
<name>A0A6M3KAI1_9ZZZZ</name>
<reference evidence="2" key="1">
    <citation type="submission" date="2020-03" db="EMBL/GenBank/DDBJ databases">
        <title>The deep terrestrial virosphere.</title>
        <authorList>
            <person name="Holmfeldt K."/>
            <person name="Nilsson E."/>
            <person name="Simone D."/>
            <person name="Lopez-Fernandez M."/>
            <person name="Wu X."/>
            <person name="de Brujin I."/>
            <person name="Lundin D."/>
            <person name="Andersson A."/>
            <person name="Bertilsson S."/>
            <person name="Dopson M."/>
        </authorList>
    </citation>
    <scope>NUCLEOTIDE SEQUENCE</scope>
    <source>
        <strain evidence="2">MM415A01028</strain>
        <strain evidence="1">MM415B00651</strain>
    </source>
</reference>
<evidence type="ECO:0000313" key="1">
    <source>
        <dbReference type="EMBL" id="QJA63126.1"/>
    </source>
</evidence>